<gene>
    <name evidence="1" type="ORF">NCTC12958_00714</name>
</gene>
<reference evidence="1 2" key="1">
    <citation type="submission" date="2018-06" db="EMBL/GenBank/DDBJ databases">
        <authorList>
            <consortium name="Pathogen Informatics"/>
            <person name="Doyle S."/>
        </authorList>
    </citation>
    <scope>NUCLEOTIDE SEQUENCE [LARGE SCALE GENOMIC DNA]</scope>
    <source>
        <strain evidence="1 2">NCTC12958</strain>
    </source>
</reference>
<name>A0A2X3UWF2_STRTR</name>
<organism evidence="1 2">
    <name type="scientific">Streptococcus thermophilus</name>
    <dbReference type="NCBI Taxonomy" id="1308"/>
    <lineage>
        <taxon>Bacteria</taxon>
        <taxon>Bacillati</taxon>
        <taxon>Bacillota</taxon>
        <taxon>Bacilli</taxon>
        <taxon>Lactobacillales</taxon>
        <taxon>Streptococcaceae</taxon>
        <taxon>Streptococcus</taxon>
    </lineage>
</organism>
<accession>A0A2X3UWF2</accession>
<dbReference type="EMBL" id="LS483339">
    <property type="protein sequence ID" value="SQF24526.1"/>
    <property type="molecule type" value="Genomic_DNA"/>
</dbReference>
<evidence type="ECO:0000313" key="2">
    <source>
        <dbReference type="Proteomes" id="UP000249634"/>
    </source>
</evidence>
<protein>
    <submittedName>
        <fullName evidence="1">Molybdopterin biosynthesis protein (HesA/MoeB/ThiF family protein)</fullName>
    </submittedName>
</protein>
<proteinExistence type="predicted"/>
<sequence length="60" mass="7020">MKFHCPRIKEIYPIYKLHDNLFRVGSQIGITTEISDEDDKMWSLVNILDGRTINDVVDII</sequence>
<evidence type="ECO:0000313" key="1">
    <source>
        <dbReference type="EMBL" id="SQF24526.1"/>
    </source>
</evidence>
<dbReference type="AlphaFoldDB" id="A0A2X3UWF2"/>
<dbReference type="Proteomes" id="UP000249634">
    <property type="component" value="Chromosome 1"/>
</dbReference>